<sequence length="226" mass="25260">MKILKENIKGILAVLMLSISLSISATSKDTLNAVTMVSYEQGWLDRHGTLALKNNTQTDIHNVTYRITYLDMQGRALDYEEFSSEIEIAPGMTKKVDIAAYERGRNYSYYLSEAAYDRSHKFKIKFELIGYNISEEPTSETTSATDYFSLGLFAVSGLTIVIGLLIGVFAIGICVGMYILVAVMANRRNRNAALWVLVSLFATPLLAIIILLFLGEADYQNEDIIR</sequence>
<keyword evidence="2" id="KW-0732">Signal</keyword>
<keyword evidence="1" id="KW-0472">Membrane</keyword>
<dbReference type="GeneID" id="78336504"/>
<name>G6AVQ0_9BACT</name>
<feature type="transmembrane region" description="Helical" evidence="1">
    <location>
        <begin position="147"/>
        <end position="180"/>
    </location>
</feature>
<reference evidence="3 4" key="1">
    <citation type="submission" date="2011-08" db="EMBL/GenBank/DDBJ databases">
        <authorList>
            <person name="Weinstock G."/>
            <person name="Sodergren E."/>
            <person name="Clifton S."/>
            <person name="Fulton L."/>
            <person name="Fulton B."/>
            <person name="Courtney L."/>
            <person name="Fronick C."/>
            <person name="Harrison M."/>
            <person name="Strong C."/>
            <person name="Farmer C."/>
            <person name="Delahaunty K."/>
            <person name="Markovic C."/>
            <person name="Hall O."/>
            <person name="Minx P."/>
            <person name="Tomlinson C."/>
            <person name="Mitreva M."/>
            <person name="Hou S."/>
            <person name="Chen J."/>
            <person name="Wollam A."/>
            <person name="Pepin K.H."/>
            <person name="Johnson M."/>
            <person name="Bhonagiri V."/>
            <person name="Zhang X."/>
            <person name="Suruliraj S."/>
            <person name="Warren W."/>
            <person name="Chinwalla A."/>
            <person name="Mardis E.R."/>
            <person name="Wilson R.K."/>
        </authorList>
    </citation>
    <scope>NUCLEOTIDE SEQUENCE [LARGE SCALE GENOMIC DNA]</scope>
    <source>
        <strain evidence="3 4">DSM 18206</strain>
    </source>
</reference>
<feature type="transmembrane region" description="Helical" evidence="1">
    <location>
        <begin position="192"/>
        <end position="214"/>
    </location>
</feature>
<comment type="caution">
    <text evidence="3">The sequence shown here is derived from an EMBL/GenBank/DDBJ whole genome shotgun (WGS) entry which is preliminary data.</text>
</comment>
<dbReference type="PATRIC" id="fig|1002367.3.peg.550"/>
<dbReference type="RefSeq" id="WP_007897794.1">
    <property type="nucleotide sequence ID" value="NZ_JH379383.1"/>
</dbReference>
<evidence type="ECO:0000256" key="1">
    <source>
        <dbReference type="SAM" id="Phobius"/>
    </source>
</evidence>
<evidence type="ECO:0000313" key="4">
    <source>
        <dbReference type="Proteomes" id="UP000004407"/>
    </source>
</evidence>
<organism evidence="3 4">
    <name type="scientific">Leyella stercorea DSM 18206</name>
    <dbReference type="NCBI Taxonomy" id="1002367"/>
    <lineage>
        <taxon>Bacteria</taxon>
        <taxon>Pseudomonadati</taxon>
        <taxon>Bacteroidota</taxon>
        <taxon>Bacteroidia</taxon>
        <taxon>Bacteroidales</taxon>
        <taxon>Prevotellaceae</taxon>
        <taxon>Leyella</taxon>
    </lineage>
</organism>
<dbReference type="eggNOG" id="ENOG5033H3Z">
    <property type="taxonomic scope" value="Bacteria"/>
</dbReference>
<dbReference type="AlphaFoldDB" id="G6AVQ0"/>
<dbReference type="Proteomes" id="UP000004407">
    <property type="component" value="Unassembled WGS sequence"/>
</dbReference>
<protein>
    <submittedName>
        <fullName evidence="3">Uncharacterized protein</fullName>
    </submittedName>
</protein>
<proteinExistence type="predicted"/>
<evidence type="ECO:0000256" key="2">
    <source>
        <dbReference type="SAM" id="SignalP"/>
    </source>
</evidence>
<evidence type="ECO:0000313" key="3">
    <source>
        <dbReference type="EMBL" id="EHJ41511.1"/>
    </source>
</evidence>
<gene>
    <name evidence="3" type="ORF">HMPREF0673_00687</name>
</gene>
<keyword evidence="1" id="KW-0812">Transmembrane</keyword>
<feature type="signal peptide" evidence="2">
    <location>
        <begin position="1"/>
        <end position="27"/>
    </location>
</feature>
<dbReference type="HOGENOM" id="CLU_106698_0_0_10"/>
<feature type="chain" id="PRO_5003485052" evidence="2">
    <location>
        <begin position="28"/>
        <end position="226"/>
    </location>
</feature>
<keyword evidence="1" id="KW-1133">Transmembrane helix</keyword>
<accession>G6AVQ0</accession>
<dbReference type="EMBL" id="AFZZ01000064">
    <property type="protein sequence ID" value="EHJ41511.1"/>
    <property type="molecule type" value="Genomic_DNA"/>
</dbReference>